<dbReference type="SUPFAM" id="SSF55083">
    <property type="entry name" value="6-hydroxymethyl-7,8-dihydropterin pyrophosphokinase, HPPK"/>
    <property type="match status" value="1"/>
</dbReference>
<dbReference type="PANTHER" id="PTHR43071">
    <property type="entry name" value="2-AMINO-4-HYDROXY-6-HYDROXYMETHYLDIHYDROPTERIDINE PYROPHOSPHOKINASE"/>
    <property type="match status" value="1"/>
</dbReference>
<evidence type="ECO:0000313" key="11">
    <source>
        <dbReference type="EMBL" id="MDN4616373.1"/>
    </source>
</evidence>
<accession>A0ABT8KFY2</accession>
<comment type="catalytic activity">
    <reaction evidence="1">
        <text>6-hydroxymethyl-7,8-dihydropterin + ATP = (7,8-dihydropterin-6-yl)methyl diphosphate + AMP + H(+)</text>
        <dbReference type="Rhea" id="RHEA:11412"/>
        <dbReference type="ChEBI" id="CHEBI:15378"/>
        <dbReference type="ChEBI" id="CHEBI:30616"/>
        <dbReference type="ChEBI" id="CHEBI:44841"/>
        <dbReference type="ChEBI" id="CHEBI:72950"/>
        <dbReference type="ChEBI" id="CHEBI:456215"/>
        <dbReference type="EC" id="2.7.6.3"/>
    </reaction>
</comment>
<dbReference type="GO" id="GO:0003848">
    <property type="term" value="F:2-amino-4-hydroxy-6-hydroxymethyldihydropteridine diphosphokinase activity"/>
    <property type="evidence" value="ECO:0007669"/>
    <property type="project" value="UniProtKB-EC"/>
</dbReference>
<evidence type="ECO:0000256" key="5">
    <source>
        <dbReference type="ARBA" id="ARBA00022741"/>
    </source>
</evidence>
<evidence type="ECO:0000256" key="6">
    <source>
        <dbReference type="ARBA" id="ARBA00022777"/>
    </source>
</evidence>
<dbReference type="Proteomes" id="UP001174208">
    <property type="component" value="Unassembled WGS sequence"/>
</dbReference>
<dbReference type="EC" id="2.7.6.3" evidence="3"/>
<feature type="region of interest" description="Disordered" evidence="9">
    <location>
        <begin position="168"/>
        <end position="197"/>
    </location>
</feature>
<dbReference type="CDD" id="cd00483">
    <property type="entry name" value="HPPK"/>
    <property type="match status" value="1"/>
</dbReference>
<dbReference type="Pfam" id="PF01288">
    <property type="entry name" value="HPPK"/>
    <property type="match status" value="1"/>
</dbReference>
<gene>
    <name evidence="11" type="primary">folK</name>
    <name evidence="11" type="ORF">P5G50_18140</name>
</gene>
<feature type="domain" description="7,8-dihydro-6-hydroxymethylpterin-pyrophosphokinase" evidence="10">
    <location>
        <begin position="19"/>
        <end position="150"/>
    </location>
</feature>
<comment type="pathway">
    <text evidence="2">Cofactor biosynthesis; tetrahydrofolate biosynthesis; 2-amino-4-hydroxy-6-hydroxymethyl-7,8-dihydropteridine diphosphate from 7,8-dihydroneopterin triphosphate: step 4/4.</text>
</comment>
<dbReference type="PANTHER" id="PTHR43071:SF1">
    <property type="entry name" value="2-AMINO-4-HYDROXY-6-HYDROXYMETHYLDIHYDROPTERIDINE PYROPHOSPHOKINASE"/>
    <property type="match status" value="1"/>
</dbReference>
<reference evidence="11" key="1">
    <citation type="submission" date="2023-06" db="EMBL/GenBank/DDBJ databases">
        <title>MT1 and MT2 Draft Genomes of Novel Species.</title>
        <authorList>
            <person name="Venkateswaran K."/>
        </authorList>
    </citation>
    <scope>NUCLEOTIDE SEQUENCE</scope>
    <source>
        <strain evidence="11">F6_8S_P_1B</strain>
    </source>
</reference>
<dbReference type="InterPro" id="IPR035907">
    <property type="entry name" value="Hppk_sf"/>
</dbReference>
<evidence type="ECO:0000256" key="4">
    <source>
        <dbReference type="ARBA" id="ARBA00022679"/>
    </source>
</evidence>
<evidence type="ECO:0000256" key="3">
    <source>
        <dbReference type="ARBA" id="ARBA00013253"/>
    </source>
</evidence>
<keyword evidence="5" id="KW-0547">Nucleotide-binding</keyword>
<organism evidence="11 12">
    <name type="scientific">Leifsonia williamsii</name>
    <dbReference type="NCBI Taxonomy" id="3035919"/>
    <lineage>
        <taxon>Bacteria</taxon>
        <taxon>Bacillati</taxon>
        <taxon>Actinomycetota</taxon>
        <taxon>Actinomycetes</taxon>
        <taxon>Micrococcales</taxon>
        <taxon>Microbacteriaceae</taxon>
        <taxon>Leifsonia</taxon>
    </lineage>
</organism>
<evidence type="ECO:0000256" key="2">
    <source>
        <dbReference type="ARBA" id="ARBA00005051"/>
    </source>
</evidence>
<comment type="caution">
    <text evidence="11">The sequence shown here is derived from an EMBL/GenBank/DDBJ whole genome shotgun (WGS) entry which is preliminary data.</text>
</comment>
<evidence type="ECO:0000256" key="1">
    <source>
        <dbReference type="ARBA" id="ARBA00000198"/>
    </source>
</evidence>
<dbReference type="InterPro" id="IPR000550">
    <property type="entry name" value="Hppk"/>
</dbReference>
<evidence type="ECO:0000259" key="10">
    <source>
        <dbReference type="Pfam" id="PF01288"/>
    </source>
</evidence>
<keyword evidence="8" id="KW-0289">Folate biosynthesis</keyword>
<keyword evidence="7" id="KW-0067">ATP-binding</keyword>
<proteinExistence type="predicted"/>
<evidence type="ECO:0000313" key="12">
    <source>
        <dbReference type="Proteomes" id="UP001174208"/>
    </source>
</evidence>
<dbReference type="NCBIfam" id="TIGR01498">
    <property type="entry name" value="folK"/>
    <property type="match status" value="1"/>
</dbReference>
<keyword evidence="4 11" id="KW-0808">Transferase</keyword>
<dbReference type="EMBL" id="JAROCF010000001">
    <property type="protein sequence ID" value="MDN4616373.1"/>
    <property type="molecule type" value="Genomic_DNA"/>
</dbReference>
<keyword evidence="12" id="KW-1185">Reference proteome</keyword>
<dbReference type="Gene3D" id="3.30.70.560">
    <property type="entry name" value="7,8-Dihydro-6-hydroxymethylpterin-pyrophosphokinase HPPK"/>
    <property type="match status" value="1"/>
</dbReference>
<dbReference type="RefSeq" id="WP_301209552.1">
    <property type="nucleotide sequence ID" value="NZ_JAROCF010000001.1"/>
</dbReference>
<evidence type="ECO:0000256" key="9">
    <source>
        <dbReference type="SAM" id="MobiDB-lite"/>
    </source>
</evidence>
<evidence type="ECO:0000256" key="8">
    <source>
        <dbReference type="ARBA" id="ARBA00022909"/>
    </source>
</evidence>
<protein>
    <recommendedName>
        <fullName evidence="3">2-amino-4-hydroxy-6-hydroxymethyldihydropteridine diphosphokinase</fullName>
        <ecNumber evidence="3">2.7.6.3</ecNumber>
    </recommendedName>
</protein>
<evidence type="ECO:0000256" key="7">
    <source>
        <dbReference type="ARBA" id="ARBA00022840"/>
    </source>
</evidence>
<sequence>MSAGAVGRPQRMCVGSPAVLAFGSNLGDREATLRAALDALAAEPGLHVEAVSGLYETPALKPAGIDAEAPAYLNAVARVHTILDPLALLALVNRVEDDLGRVREERWGDRTIDIDIVDYGGIVSDDPRVTLPHPRAHERAFVLVPWLDVDTEAVVTGRGRVADLAAGATDPVTPYQPSASWPSAHWFSDTGHGEARS</sequence>
<keyword evidence="6" id="KW-0418">Kinase</keyword>
<name>A0ABT8KFY2_9MICO</name>